<dbReference type="NCBIfam" id="NF003346">
    <property type="entry name" value="PRK04366.1"/>
    <property type="match status" value="1"/>
</dbReference>
<dbReference type="Proteomes" id="UP000199053">
    <property type="component" value="Unassembled WGS sequence"/>
</dbReference>
<reference evidence="9" key="1">
    <citation type="submission" date="2016-10" db="EMBL/GenBank/DDBJ databases">
        <authorList>
            <person name="Varghese N."/>
            <person name="Submissions S."/>
        </authorList>
    </citation>
    <scope>NUCLEOTIDE SEQUENCE [LARGE SCALE GENOMIC DNA]</scope>
    <source>
        <strain evidence="9">DSM 16995</strain>
    </source>
</reference>
<dbReference type="InterPro" id="IPR020581">
    <property type="entry name" value="GDC_P"/>
</dbReference>
<keyword evidence="4" id="KW-0560">Oxidoreductase</keyword>
<protein>
    <recommendedName>
        <fullName evidence="2">glycine dehydrogenase (aminomethyl-transferring)</fullName>
        <ecNumber evidence="2">1.4.4.2</ecNumber>
    </recommendedName>
</protein>
<keyword evidence="9" id="KW-1185">Reference proteome</keyword>
<dbReference type="Pfam" id="PF00266">
    <property type="entry name" value="Aminotran_5"/>
    <property type="match status" value="1"/>
</dbReference>
<evidence type="ECO:0000256" key="2">
    <source>
        <dbReference type="ARBA" id="ARBA00012134"/>
    </source>
</evidence>
<comment type="function">
    <text evidence="1">The glycine cleavage system catalyzes the degradation of glycine. The P protein binds the alpha-amino group of glycine through its pyridoxal phosphate cofactor; CO(2) is released and the remaining methylamine moiety is then transferred to the lipoamide cofactor of the H protein.</text>
</comment>
<dbReference type="RefSeq" id="WP_092161925.1">
    <property type="nucleotide sequence ID" value="NZ_FNGA01000004.1"/>
</dbReference>
<dbReference type="PANTHER" id="PTHR11773:SF1">
    <property type="entry name" value="GLYCINE DEHYDROGENASE (DECARBOXYLATING), MITOCHONDRIAL"/>
    <property type="match status" value="1"/>
</dbReference>
<dbReference type="FunFam" id="3.40.640.10:FF:000224">
    <property type="entry name" value="Probable glycine dehydrogenase (decarboxylating) subunit 2"/>
    <property type="match status" value="1"/>
</dbReference>
<dbReference type="InterPro" id="IPR015422">
    <property type="entry name" value="PyrdxlP-dep_Trfase_small"/>
</dbReference>
<evidence type="ECO:0000313" key="8">
    <source>
        <dbReference type="EMBL" id="SDL33347.1"/>
    </source>
</evidence>
<feature type="domain" description="Aminotransferase class V" evidence="6">
    <location>
        <begin position="148"/>
        <end position="274"/>
    </location>
</feature>
<accession>A0A1G9J707</accession>
<dbReference type="Pfam" id="PF21478">
    <property type="entry name" value="GcvP2_C"/>
    <property type="match status" value="1"/>
</dbReference>
<dbReference type="InterPro" id="IPR049316">
    <property type="entry name" value="GDC-P_C"/>
</dbReference>
<name>A0A1G9J707_9BACT</name>
<feature type="domain" description="Glycine dehydrogenase C-terminal" evidence="7">
    <location>
        <begin position="347"/>
        <end position="445"/>
    </location>
</feature>
<gene>
    <name evidence="8" type="ORF">SAMN05660337_2678</name>
</gene>
<dbReference type="OrthoDB" id="9801272at2"/>
<dbReference type="EMBL" id="FNGA01000004">
    <property type="protein sequence ID" value="SDL33347.1"/>
    <property type="molecule type" value="Genomic_DNA"/>
</dbReference>
<dbReference type="InterPro" id="IPR000192">
    <property type="entry name" value="Aminotrans_V_dom"/>
</dbReference>
<dbReference type="GO" id="GO:0004375">
    <property type="term" value="F:glycine dehydrogenase (decarboxylating) activity"/>
    <property type="evidence" value="ECO:0007669"/>
    <property type="project" value="UniProtKB-EC"/>
</dbReference>
<dbReference type="Gene3D" id="3.90.1150.10">
    <property type="entry name" value="Aspartate Aminotransferase, domain 1"/>
    <property type="match status" value="1"/>
</dbReference>
<dbReference type="PANTHER" id="PTHR11773">
    <property type="entry name" value="GLYCINE DEHYDROGENASE, DECARBOXYLATING"/>
    <property type="match status" value="1"/>
</dbReference>
<dbReference type="GO" id="GO:0016594">
    <property type="term" value="F:glycine binding"/>
    <property type="evidence" value="ECO:0007669"/>
    <property type="project" value="TreeGrafter"/>
</dbReference>
<dbReference type="AlphaFoldDB" id="A0A1G9J707"/>
<dbReference type="GO" id="GO:0030170">
    <property type="term" value="F:pyridoxal phosphate binding"/>
    <property type="evidence" value="ECO:0007669"/>
    <property type="project" value="TreeGrafter"/>
</dbReference>
<dbReference type="STRING" id="246191.SAMN05660337_2678"/>
<evidence type="ECO:0000259" key="6">
    <source>
        <dbReference type="Pfam" id="PF00266"/>
    </source>
</evidence>
<dbReference type="GO" id="GO:0005829">
    <property type="term" value="C:cytosol"/>
    <property type="evidence" value="ECO:0007669"/>
    <property type="project" value="TreeGrafter"/>
</dbReference>
<dbReference type="InterPro" id="IPR015421">
    <property type="entry name" value="PyrdxlP-dep_Trfase_major"/>
</dbReference>
<keyword evidence="3" id="KW-0663">Pyridoxal phosphate</keyword>
<evidence type="ECO:0000256" key="3">
    <source>
        <dbReference type="ARBA" id="ARBA00022898"/>
    </source>
</evidence>
<dbReference type="InterPro" id="IPR015424">
    <property type="entry name" value="PyrdxlP-dep_Trfase"/>
</dbReference>
<evidence type="ECO:0000313" key="9">
    <source>
        <dbReference type="Proteomes" id="UP000199053"/>
    </source>
</evidence>
<evidence type="ECO:0000256" key="5">
    <source>
        <dbReference type="ARBA" id="ARBA00049026"/>
    </source>
</evidence>
<dbReference type="FunFam" id="3.90.1150.10:FF:000014">
    <property type="entry name" value="Probable glycine dehydrogenase (decarboxylating) subunit 2"/>
    <property type="match status" value="1"/>
</dbReference>
<organism evidence="8 9">
    <name type="scientific">Maridesulfovibrio ferrireducens</name>
    <dbReference type="NCBI Taxonomy" id="246191"/>
    <lineage>
        <taxon>Bacteria</taxon>
        <taxon>Pseudomonadati</taxon>
        <taxon>Thermodesulfobacteriota</taxon>
        <taxon>Desulfovibrionia</taxon>
        <taxon>Desulfovibrionales</taxon>
        <taxon>Desulfovibrionaceae</taxon>
        <taxon>Maridesulfovibrio</taxon>
    </lineage>
</organism>
<evidence type="ECO:0000256" key="4">
    <source>
        <dbReference type="ARBA" id="ARBA00023002"/>
    </source>
</evidence>
<comment type="catalytic activity">
    <reaction evidence="5">
        <text>N(6)-[(R)-lipoyl]-L-lysyl-[glycine-cleavage complex H protein] + glycine + H(+) = N(6)-[(R)-S(8)-aminomethyldihydrolipoyl]-L-lysyl-[glycine-cleavage complex H protein] + CO2</text>
        <dbReference type="Rhea" id="RHEA:24304"/>
        <dbReference type="Rhea" id="RHEA-COMP:10494"/>
        <dbReference type="Rhea" id="RHEA-COMP:10495"/>
        <dbReference type="ChEBI" id="CHEBI:15378"/>
        <dbReference type="ChEBI" id="CHEBI:16526"/>
        <dbReference type="ChEBI" id="CHEBI:57305"/>
        <dbReference type="ChEBI" id="CHEBI:83099"/>
        <dbReference type="ChEBI" id="CHEBI:83143"/>
        <dbReference type="EC" id="1.4.4.2"/>
    </reaction>
</comment>
<dbReference type="EC" id="1.4.4.2" evidence="2"/>
<evidence type="ECO:0000259" key="7">
    <source>
        <dbReference type="Pfam" id="PF21478"/>
    </source>
</evidence>
<dbReference type="GO" id="GO:0005960">
    <property type="term" value="C:glycine cleavage complex"/>
    <property type="evidence" value="ECO:0007669"/>
    <property type="project" value="TreeGrafter"/>
</dbReference>
<dbReference type="Gene3D" id="6.20.440.10">
    <property type="match status" value="1"/>
</dbReference>
<dbReference type="Gene3D" id="3.40.640.10">
    <property type="entry name" value="Type I PLP-dependent aspartate aminotransferase-like (Major domain)"/>
    <property type="match status" value="1"/>
</dbReference>
<sequence length="481" mass="52876">MGTVFKKSVPGREGVWPEKPATKVEYYIPSELLRKGSGMPSLSELDVVRHFTKLSMKNYGVDSNFYPLGSCTMKYNPKFTEQVAALPGFARLHPAVSQLKGAGHLCQGALEVIFETERLLSELCGMADFTMHPMAGAHGELTGVMLIAAYHRDKGNKKTKVICPDSAHGTNPASATIAGYEVVSVESHDGIITPEALAEVLDDDVAAVMMTCPNTLGLFEKHLPEIVKMIHDKDALLYYDGANMNAVMGKMRVGDAGFDVVHLNLHKTLATPHGGGGPGSGPVGVCEKLTPFLPISRVKKLEDGQYYLSYDAPKSIGYVAPFYGNFGVYLKAYAYMLRLGRKGLIRATENAVLNANYMRKRLEKYFEIPYNRICMHEFVLSAVNQAKNGVRALDVAKALLDKGHHAPTIYFPLIVKECMMIEPTETESKETLDLFVNDLIEIAKLANQNPDFIKNAPVTLPVSRLDETKAARDMVITDDIK</sequence>
<dbReference type="SUPFAM" id="SSF53383">
    <property type="entry name" value="PLP-dependent transferases"/>
    <property type="match status" value="1"/>
</dbReference>
<proteinExistence type="predicted"/>
<evidence type="ECO:0000256" key="1">
    <source>
        <dbReference type="ARBA" id="ARBA00003788"/>
    </source>
</evidence>
<dbReference type="GO" id="GO:0019464">
    <property type="term" value="P:glycine decarboxylation via glycine cleavage system"/>
    <property type="evidence" value="ECO:0007669"/>
    <property type="project" value="TreeGrafter"/>
</dbReference>